<keyword evidence="4" id="KW-0067">ATP-binding</keyword>
<evidence type="ECO:0000256" key="2">
    <source>
        <dbReference type="ARBA" id="ARBA00022741"/>
    </source>
</evidence>
<evidence type="ECO:0000256" key="1">
    <source>
        <dbReference type="ARBA" id="ARBA00004123"/>
    </source>
</evidence>
<dbReference type="Gene3D" id="3.40.50.300">
    <property type="entry name" value="P-loop containing nucleotide triphosphate hydrolases"/>
    <property type="match status" value="1"/>
</dbReference>
<dbReference type="SUPFAM" id="SSF52540">
    <property type="entry name" value="P-loop containing nucleoside triphosphate hydrolases"/>
    <property type="match status" value="1"/>
</dbReference>
<dbReference type="GO" id="GO:0140664">
    <property type="term" value="F:ATP-dependent DNA damage sensor activity"/>
    <property type="evidence" value="ECO:0007669"/>
    <property type="project" value="InterPro"/>
</dbReference>
<name>A0A0D2L5B0_9CHLO</name>
<feature type="domain" description="RecA family profile 1" evidence="9">
    <location>
        <begin position="1"/>
        <end position="103"/>
    </location>
</feature>
<evidence type="ECO:0000256" key="6">
    <source>
        <dbReference type="ARBA" id="ARBA00023242"/>
    </source>
</evidence>
<dbReference type="PANTHER" id="PTHR46239:SF1">
    <property type="entry name" value="DNA REPAIR PROTEIN RAD51 HOMOLOG 3"/>
    <property type="match status" value="1"/>
</dbReference>
<evidence type="ECO:0000256" key="8">
    <source>
        <dbReference type="SAM" id="MobiDB-lite"/>
    </source>
</evidence>
<dbReference type="GeneID" id="25738612"/>
<dbReference type="RefSeq" id="XP_013901238.1">
    <property type="nucleotide sequence ID" value="XM_014045784.1"/>
</dbReference>
<dbReference type="GO" id="GO:0005657">
    <property type="term" value="C:replication fork"/>
    <property type="evidence" value="ECO:0007669"/>
    <property type="project" value="TreeGrafter"/>
</dbReference>
<evidence type="ECO:0000256" key="5">
    <source>
        <dbReference type="ARBA" id="ARBA00023204"/>
    </source>
</evidence>
<feature type="region of interest" description="Disordered" evidence="8">
    <location>
        <begin position="161"/>
        <end position="188"/>
    </location>
</feature>
<feature type="region of interest" description="Disordered" evidence="8">
    <location>
        <begin position="205"/>
        <end position="243"/>
    </location>
</feature>
<keyword evidence="11" id="KW-1185">Reference proteome</keyword>
<dbReference type="AlphaFoldDB" id="A0A0D2L5B0"/>
<dbReference type="GO" id="GO:0000707">
    <property type="term" value="P:meiotic DNA recombinase assembly"/>
    <property type="evidence" value="ECO:0007669"/>
    <property type="project" value="TreeGrafter"/>
</dbReference>
<dbReference type="GO" id="GO:0033065">
    <property type="term" value="C:Rad51C-XRCC3 complex"/>
    <property type="evidence" value="ECO:0007669"/>
    <property type="project" value="TreeGrafter"/>
</dbReference>
<dbReference type="KEGG" id="mng:MNEG_5735"/>
<reference evidence="10 11" key="1">
    <citation type="journal article" date="2013" name="BMC Genomics">
        <title>Reconstruction of the lipid metabolism for the microalga Monoraphidium neglectum from its genome sequence reveals characteristics suitable for biofuel production.</title>
        <authorList>
            <person name="Bogen C."/>
            <person name="Al-Dilaimi A."/>
            <person name="Albersmeier A."/>
            <person name="Wichmann J."/>
            <person name="Grundmann M."/>
            <person name="Rupp O."/>
            <person name="Lauersen K.J."/>
            <person name="Blifernez-Klassen O."/>
            <person name="Kalinowski J."/>
            <person name="Goesmann A."/>
            <person name="Mussgnug J.H."/>
            <person name="Kruse O."/>
        </authorList>
    </citation>
    <scope>NUCLEOTIDE SEQUENCE [LARGE SCALE GENOMIC DNA]</scope>
    <source>
        <strain evidence="10 11">SAG 48.87</strain>
    </source>
</reference>
<dbReference type="GO" id="GO:0005524">
    <property type="term" value="F:ATP binding"/>
    <property type="evidence" value="ECO:0007669"/>
    <property type="project" value="UniProtKB-KW"/>
</dbReference>
<evidence type="ECO:0000313" key="10">
    <source>
        <dbReference type="EMBL" id="KIZ02219.1"/>
    </source>
</evidence>
<dbReference type="PANTHER" id="PTHR46239">
    <property type="entry name" value="DNA REPAIR PROTEIN RAD51 HOMOLOG 3 RAD51C"/>
    <property type="match status" value="1"/>
</dbReference>
<organism evidence="10 11">
    <name type="scientific">Monoraphidium neglectum</name>
    <dbReference type="NCBI Taxonomy" id="145388"/>
    <lineage>
        <taxon>Eukaryota</taxon>
        <taxon>Viridiplantae</taxon>
        <taxon>Chlorophyta</taxon>
        <taxon>core chlorophytes</taxon>
        <taxon>Chlorophyceae</taxon>
        <taxon>CS clade</taxon>
        <taxon>Sphaeropleales</taxon>
        <taxon>Selenastraceae</taxon>
        <taxon>Monoraphidium</taxon>
    </lineage>
</organism>
<dbReference type="GO" id="GO:0000400">
    <property type="term" value="F:four-way junction DNA binding"/>
    <property type="evidence" value="ECO:0007669"/>
    <property type="project" value="TreeGrafter"/>
</dbReference>
<dbReference type="Pfam" id="PF08423">
    <property type="entry name" value="Rad51"/>
    <property type="match status" value="1"/>
</dbReference>
<feature type="compositionally biased region" description="Low complexity" evidence="8">
    <location>
        <begin position="205"/>
        <end position="216"/>
    </location>
</feature>
<dbReference type="EMBL" id="KK101094">
    <property type="protein sequence ID" value="KIZ02219.1"/>
    <property type="molecule type" value="Genomic_DNA"/>
</dbReference>
<dbReference type="InterPro" id="IPR013632">
    <property type="entry name" value="Rad51_C"/>
</dbReference>
<dbReference type="STRING" id="145388.A0A0D2L5B0"/>
<evidence type="ECO:0000256" key="3">
    <source>
        <dbReference type="ARBA" id="ARBA00022763"/>
    </source>
</evidence>
<dbReference type="GO" id="GO:0008821">
    <property type="term" value="F:crossover junction DNA endonuclease activity"/>
    <property type="evidence" value="ECO:0007669"/>
    <property type="project" value="TreeGrafter"/>
</dbReference>
<accession>A0A0D2L5B0</accession>
<dbReference type="GO" id="GO:0007131">
    <property type="term" value="P:reciprocal meiotic recombination"/>
    <property type="evidence" value="ECO:0007669"/>
    <property type="project" value="TreeGrafter"/>
</dbReference>
<dbReference type="GO" id="GO:0033063">
    <property type="term" value="C:Rad51B-Rad51C-Rad51D-XRCC2 complex"/>
    <property type="evidence" value="ECO:0007669"/>
    <property type="project" value="TreeGrafter"/>
</dbReference>
<dbReference type="InterPro" id="IPR027417">
    <property type="entry name" value="P-loop_NTPase"/>
</dbReference>
<dbReference type="Proteomes" id="UP000054498">
    <property type="component" value="Unassembled WGS sequence"/>
</dbReference>
<protein>
    <recommendedName>
        <fullName evidence="7">DNA repair protein RAD51 homolog 3</fullName>
    </recommendedName>
</protein>
<dbReference type="OrthoDB" id="1861185at2759"/>
<sequence>MADRVLDIAAATAEKFTVQSVLDGILYFRVQDHTQQLALARTLDALLASQPEVRLVVTDSVTFHFRQDWPDAGLRSRLLAGLAQDAIALAEGRGLAVVFMNQVTTKVMDEESGGGVLVPALGESWGQASSTRVVLFWEGAQRYAHLLKASMVPEGGAAGPASAAAAAAERRQGGQRQRAPQQGRGPHGIKAVSFDITAEGVRSAAMTGAAATAPAGQLGGERAFDGSGDAGRAWQGPLHGQQQ</sequence>
<keyword evidence="5" id="KW-0234">DNA repair</keyword>
<dbReference type="PROSITE" id="PS50162">
    <property type="entry name" value="RECA_2"/>
    <property type="match status" value="1"/>
</dbReference>
<dbReference type="InterPro" id="IPR020588">
    <property type="entry name" value="RecA_ATP-bd"/>
</dbReference>
<evidence type="ECO:0000259" key="9">
    <source>
        <dbReference type="PROSITE" id="PS50162"/>
    </source>
</evidence>
<proteinExistence type="predicted"/>
<comment type="subcellular location">
    <subcellularLocation>
        <location evidence="1">Nucleus</location>
    </subcellularLocation>
</comment>
<gene>
    <name evidence="10" type="ORF">MNEG_5735</name>
</gene>
<evidence type="ECO:0000256" key="7">
    <source>
        <dbReference type="ARBA" id="ARBA00040674"/>
    </source>
</evidence>
<evidence type="ECO:0000256" key="4">
    <source>
        <dbReference type="ARBA" id="ARBA00022840"/>
    </source>
</evidence>
<evidence type="ECO:0000313" key="11">
    <source>
        <dbReference type="Proteomes" id="UP000054498"/>
    </source>
</evidence>
<keyword evidence="3" id="KW-0227">DNA damage</keyword>
<feature type="compositionally biased region" description="Low complexity" evidence="8">
    <location>
        <begin position="174"/>
        <end position="184"/>
    </location>
</feature>
<keyword evidence="6" id="KW-0539">Nucleus</keyword>
<keyword evidence="2" id="KW-0547">Nucleotide-binding</keyword>
<dbReference type="InterPro" id="IPR052093">
    <property type="entry name" value="HR_Repair_Mediator"/>
</dbReference>